<dbReference type="Proteomes" id="UP000447876">
    <property type="component" value="Unassembled WGS sequence"/>
</dbReference>
<sequence>MVLFNNRLYESRCRRLKLSNLTLEQKIGQMFICGFPGTAADEGIKGLIAEHHLGGVIYFRRNIESVEQLSRLSRELQQLPRSTPEIPLFISMDQEGGMVARLDHDGVSRIQGNMALGAVNDPALTEEAATLAAKELTALGINLNFAPCVDVNNNPANPVIGVRSFGEDPLQVAEHGAAAIRGYQNQGVSATAKHFPGHGDTAVDSHHGLASVPHSKERLYRIELPPFRKAIESGVDMIMTAHVIFPAFEPDGIPATLSRRVLTGLLRTELGFEGVIITDCLEMHAISKSCGIAEGAVRAIEAGADIVLVSHTLEEQVRAMQTVLAAVQSGRLSEEQIDESVRRILSLKQKRIGVVQESLPPEPCSPPLTPNEESEPLLRQIAERSVTLVCDASRNLPLDGAEPVLVIWPELRRRTEVDEPAVHRYTLADAIAPYAEQVTLVTIGTFPDSGEIRGAIEQSRNFKQIIVLTYTAEGEVSEGQISLIQGLNEIHGSSIIVVSTRNPYDINFFPEIRTYLCLYENRQYSLDALAKVLFGQLRPQGKLPVGLNPQFPIGHGL</sequence>
<feature type="domain" description="Glycoside hydrolase family 3 C-terminal" evidence="5">
    <location>
        <begin position="426"/>
        <end position="546"/>
    </location>
</feature>
<dbReference type="InterPro" id="IPR017853">
    <property type="entry name" value="GH"/>
</dbReference>
<dbReference type="GO" id="GO:0005975">
    <property type="term" value="P:carbohydrate metabolic process"/>
    <property type="evidence" value="ECO:0007669"/>
    <property type="project" value="InterPro"/>
</dbReference>
<dbReference type="AlphaFoldDB" id="A0A7X2Z0X4"/>
<evidence type="ECO:0000256" key="2">
    <source>
        <dbReference type="ARBA" id="ARBA00022801"/>
    </source>
</evidence>
<gene>
    <name evidence="6" type="primary">nagZ</name>
    <name evidence="6" type="ORF">GNP95_07375</name>
</gene>
<evidence type="ECO:0000313" key="6">
    <source>
        <dbReference type="EMBL" id="MUG44816.1"/>
    </source>
</evidence>
<keyword evidence="2 6" id="KW-0378">Hydrolase</keyword>
<comment type="similarity">
    <text evidence="1">Belongs to the glycosyl hydrolase 3 family.</text>
</comment>
<dbReference type="Pfam" id="PF01915">
    <property type="entry name" value="Glyco_hydro_3_C"/>
    <property type="match status" value="1"/>
</dbReference>
<dbReference type="InterPro" id="IPR036881">
    <property type="entry name" value="Glyco_hydro_3_C_sf"/>
</dbReference>
<proteinExistence type="inferred from homology"/>
<accession>A0A7X2Z0X4</accession>
<dbReference type="EMBL" id="WNZW01000002">
    <property type="protein sequence ID" value="MUG44816.1"/>
    <property type="molecule type" value="Genomic_DNA"/>
</dbReference>
<dbReference type="InterPro" id="IPR036962">
    <property type="entry name" value="Glyco_hydro_3_N_sf"/>
</dbReference>
<evidence type="ECO:0000259" key="4">
    <source>
        <dbReference type="Pfam" id="PF00933"/>
    </source>
</evidence>
<dbReference type="SUPFAM" id="SSF52279">
    <property type="entry name" value="Beta-D-glucan exohydrolase, C-terminal domain"/>
    <property type="match status" value="1"/>
</dbReference>
<name>A0A7X2Z0X4_9BACL</name>
<dbReference type="NCBIfam" id="NF003740">
    <property type="entry name" value="PRK05337.1"/>
    <property type="match status" value="1"/>
</dbReference>
<dbReference type="PANTHER" id="PTHR30480:SF16">
    <property type="entry name" value="GLYCOSIDE HYDROLASE FAMILY 3 DOMAIN PROTEIN"/>
    <property type="match status" value="1"/>
</dbReference>
<dbReference type="InterPro" id="IPR050226">
    <property type="entry name" value="NagZ_Beta-hexosaminidase"/>
</dbReference>
<dbReference type="Pfam" id="PF00933">
    <property type="entry name" value="Glyco_hydro_3"/>
    <property type="match status" value="1"/>
</dbReference>
<reference evidence="6 7" key="1">
    <citation type="submission" date="2019-11" db="EMBL/GenBank/DDBJ databases">
        <title>Draft genome sequences of five Paenibacillus species of dairy origin.</title>
        <authorList>
            <person name="Olajide A.M."/>
            <person name="Chen S."/>
            <person name="Lapointe G."/>
        </authorList>
    </citation>
    <scope>NUCLEOTIDE SEQUENCE [LARGE SCALE GENOMIC DNA]</scope>
    <source>
        <strain evidence="6 7">12CR55</strain>
    </source>
</reference>
<dbReference type="Gene3D" id="3.40.50.1700">
    <property type="entry name" value="Glycoside hydrolase family 3 C-terminal domain"/>
    <property type="match status" value="1"/>
</dbReference>
<evidence type="ECO:0000256" key="3">
    <source>
        <dbReference type="ARBA" id="ARBA00023295"/>
    </source>
</evidence>
<feature type="domain" description="Glycoside hydrolase family 3 N-terminal" evidence="4">
    <location>
        <begin position="22"/>
        <end position="347"/>
    </location>
</feature>
<organism evidence="6 7">
    <name type="scientific">Paenibacillus woosongensis</name>
    <dbReference type="NCBI Taxonomy" id="307580"/>
    <lineage>
        <taxon>Bacteria</taxon>
        <taxon>Bacillati</taxon>
        <taxon>Bacillota</taxon>
        <taxon>Bacilli</taxon>
        <taxon>Bacillales</taxon>
        <taxon>Paenibacillaceae</taxon>
        <taxon>Paenibacillus</taxon>
    </lineage>
</organism>
<dbReference type="PANTHER" id="PTHR30480">
    <property type="entry name" value="BETA-HEXOSAMINIDASE-RELATED"/>
    <property type="match status" value="1"/>
</dbReference>
<dbReference type="GO" id="GO:0009254">
    <property type="term" value="P:peptidoglycan turnover"/>
    <property type="evidence" value="ECO:0007669"/>
    <property type="project" value="TreeGrafter"/>
</dbReference>
<dbReference type="InterPro" id="IPR001764">
    <property type="entry name" value="Glyco_hydro_3_N"/>
</dbReference>
<comment type="caution">
    <text evidence="6">The sequence shown here is derived from an EMBL/GenBank/DDBJ whole genome shotgun (WGS) entry which is preliminary data.</text>
</comment>
<dbReference type="InterPro" id="IPR002772">
    <property type="entry name" value="Glyco_hydro_3_C"/>
</dbReference>
<dbReference type="SUPFAM" id="SSF51445">
    <property type="entry name" value="(Trans)glycosidases"/>
    <property type="match status" value="1"/>
</dbReference>
<evidence type="ECO:0000313" key="7">
    <source>
        <dbReference type="Proteomes" id="UP000447876"/>
    </source>
</evidence>
<evidence type="ECO:0000259" key="5">
    <source>
        <dbReference type="Pfam" id="PF01915"/>
    </source>
</evidence>
<dbReference type="OrthoDB" id="9805821at2"/>
<dbReference type="EC" id="3.2.1.52" evidence="6"/>
<dbReference type="Gene3D" id="3.20.20.300">
    <property type="entry name" value="Glycoside hydrolase, family 3, N-terminal domain"/>
    <property type="match status" value="1"/>
</dbReference>
<evidence type="ECO:0000256" key="1">
    <source>
        <dbReference type="ARBA" id="ARBA00005336"/>
    </source>
</evidence>
<protein>
    <submittedName>
        <fullName evidence="6">Beta-N-acetylhexosaminidase</fullName>
        <ecNumber evidence="6">3.2.1.52</ecNumber>
    </submittedName>
</protein>
<keyword evidence="3 6" id="KW-0326">Glycosidase</keyword>
<dbReference type="GO" id="GO:0004563">
    <property type="term" value="F:beta-N-acetylhexosaminidase activity"/>
    <property type="evidence" value="ECO:0007669"/>
    <property type="project" value="UniProtKB-EC"/>
</dbReference>